<dbReference type="AlphaFoldDB" id="A0A1F7S4A7"/>
<feature type="non-terminal residue" evidence="4">
    <location>
        <position position="1"/>
    </location>
</feature>
<accession>A0A1F7S4A7</accession>
<dbReference type="InterPro" id="IPR002869">
    <property type="entry name" value="Pyrv_flavodox_OxRed_cen"/>
</dbReference>
<dbReference type="EMBL" id="MGDD01000047">
    <property type="protein sequence ID" value="OGL48098.1"/>
    <property type="molecule type" value="Genomic_DNA"/>
</dbReference>
<dbReference type="Pfam" id="PF01558">
    <property type="entry name" value="POR"/>
    <property type="match status" value="1"/>
</dbReference>
<dbReference type="CDD" id="cd07034">
    <property type="entry name" value="TPP_PYR_PFOR_IOR-alpha_like"/>
    <property type="match status" value="1"/>
</dbReference>
<evidence type="ECO:0000256" key="1">
    <source>
        <dbReference type="ARBA" id="ARBA00023002"/>
    </source>
</evidence>
<dbReference type="GO" id="GO:0006979">
    <property type="term" value="P:response to oxidative stress"/>
    <property type="evidence" value="ECO:0007669"/>
    <property type="project" value="TreeGrafter"/>
</dbReference>
<feature type="domain" description="Pyruvate flavodoxin/ferredoxin oxidoreductase pyrimidine binding" evidence="3">
    <location>
        <begin position="152"/>
        <end position="386"/>
    </location>
</feature>
<dbReference type="SUPFAM" id="SSF52922">
    <property type="entry name" value="TK C-terminal domain-like"/>
    <property type="match status" value="1"/>
</dbReference>
<dbReference type="Pfam" id="PF01855">
    <property type="entry name" value="POR_N"/>
    <property type="match status" value="1"/>
</dbReference>
<dbReference type="Gene3D" id="3.40.920.10">
    <property type="entry name" value="Pyruvate-ferredoxin oxidoreductase, PFOR, domain III"/>
    <property type="match status" value="1"/>
</dbReference>
<keyword evidence="1" id="KW-0560">Oxidoreductase</keyword>
<protein>
    <recommendedName>
        <fullName evidence="6">2-oxoacid:acceptor oxidoreductase subunit alpha</fullName>
    </recommendedName>
</protein>
<comment type="caution">
    <text evidence="4">The sequence shown here is derived from an EMBL/GenBank/DDBJ whole genome shotgun (WGS) entry which is preliminary data.</text>
</comment>
<dbReference type="SUPFAM" id="SSF53323">
    <property type="entry name" value="Pyruvate-ferredoxin oxidoreductase, PFOR, domain III"/>
    <property type="match status" value="1"/>
</dbReference>
<dbReference type="InterPro" id="IPR019752">
    <property type="entry name" value="Pyrv/ketoisovalerate_OxRed_cat"/>
</dbReference>
<dbReference type="FunFam" id="3.40.50.970:FF:000022">
    <property type="entry name" value="2-oxoglutarate ferredoxin oxidoreductase alpha subunit"/>
    <property type="match status" value="1"/>
</dbReference>
<dbReference type="Gene3D" id="3.40.50.970">
    <property type="match status" value="1"/>
</dbReference>
<evidence type="ECO:0000313" key="4">
    <source>
        <dbReference type="EMBL" id="OGL48098.1"/>
    </source>
</evidence>
<evidence type="ECO:0000259" key="2">
    <source>
        <dbReference type="Pfam" id="PF01558"/>
    </source>
</evidence>
<dbReference type="SUPFAM" id="SSF52518">
    <property type="entry name" value="Thiamin diphosphate-binding fold (THDP-binding)"/>
    <property type="match status" value="1"/>
</dbReference>
<reference evidence="4 5" key="1">
    <citation type="journal article" date="2016" name="Nat. Commun.">
        <title>Thousands of microbial genomes shed light on interconnected biogeochemical processes in an aquifer system.</title>
        <authorList>
            <person name="Anantharaman K."/>
            <person name="Brown C.T."/>
            <person name="Hug L.A."/>
            <person name="Sharon I."/>
            <person name="Castelle C.J."/>
            <person name="Probst A.J."/>
            <person name="Thomas B.C."/>
            <person name="Singh A."/>
            <person name="Wilkins M.J."/>
            <person name="Karaoz U."/>
            <person name="Brodie E.L."/>
            <person name="Williams K.H."/>
            <person name="Hubbard S.S."/>
            <person name="Banfield J.F."/>
        </authorList>
    </citation>
    <scope>NUCLEOTIDE SEQUENCE [LARGE SCALE GENOMIC DNA]</scope>
</reference>
<dbReference type="NCBIfam" id="TIGR03710">
    <property type="entry name" value="OAFO_sf"/>
    <property type="match status" value="1"/>
</dbReference>
<dbReference type="Gene3D" id="3.40.50.920">
    <property type="match status" value="1"/>
</dbReference>
<dbReference type="InterPro" id="IPR050722">
    <property type="entry name" value="Pyruvate:ferred/Flavod_OxRd"/>
</dbReference>
<gene>
    <name evidence="4" type="ORF">A2161_12700</name>
</gene>
<evidence type="ECO:0000259" key="3">
    <source>
        <dbReference type="Pfam" id="PF01855"/>
    </source>
</evidence>
<dbReference type="InterPro" id="IPR002880">
    <property type="entry name" value="Pyrv_Fd/Flavodoxin_OxRdtase_N"/>
</dbReference>
<dbReference type="InterPro" id="IPR029061">
    <property type="entry name" value="THDP-binding"/>
</dbReference>
<dbReference type="GO" id="GO:0016903">
    <property type="term" value="F:oxidoreductase activity, acting on the aldehyde or oxo group of donors"/>
    <property type="evidence" value="ECO:0007669"/>
    <property type="project" value="InterPro"/>
</dbReference>
<sequence length="518" mass="56910">DGVDVLIGMAGKESISELKDVHPDGCVLYDSRSAAEVKPEESLAAHIPMEVHGYGIPMQRLANEATGSNQGKNLVTMGVLCHLYDLPIDIFTSHISRIFSKKGNKVVESNIKALTLGYNYCKEHYPLNRQFEIKEGMQSRTLISGNEALCKGALDCGLKFFAGYPITPATKIMEIAAKELPKIDGWTIQVEDEIAAIAAVLGASFTGKRAMTATAGPGLSLMTEMLNHAIMAEIPAVIIDVQRGGPSTGLPTKVEQGDLNLALFGGAGDSPRVVMAPSDSEECYSGIQLAFDIAEKYQTPVIFLSDLFLGQRIETVNIQDNVDHNRCARKKPGQKDLEDYQRYKITEDGVSPLLVPGEEGAFYTITGLEHTIHGTPNYESEVHQMMTAKRFRKFQSMNDDLPQADIIGDEDAEIGIASWGSTIGAVLDGMELARKNGVKSKLIKSIMINPQHEESFRKFFNSCKKIIVPEMNYQGQYASLLKSRYGIRPIEMHIPSVHPVSPVKIARQILEVHNEETK</sequence>
<dbReference type="Proteomes" id="UP000179266">
    <property type="component" value="Unassembled WGS sequence"/>
</dbReference>
<dbReference type="PANTHER" id="PTHR32154">
    <property type="entry name" value="PYRUVATE-FLAVODOXIN OXIDOREDUCTASE-RELATED"/>
    <property type="match status" value="1"/>
</dbReference>
<organism evidence="4 5">
    <name type="scientific">Candidatus Schekmanbacteria bacterium RBG_13_48_7</name>
    <dbReference type="NCBI Taxonomy" id="1817878"/>
    <lineage>
        <taxon>Bacteria</taxon>
        <taxon>Candidatus Schekmaniibacteriota</taxon>
    </lineage>
</organism>
<evidence type="ECO:0008006" key="6">
    <source>
        <dbReference type="Google" id="ProtNLM"/>
    </source>
</evidence>
<evidence type="ECO:0000313" key="5">
    <source>
        <dbReference type="Proteomes" id="UP000179266"/>
    </source>
</evidence>
<dbReference type="InterPro" id="IPR022367">
    <property type="entry name" value="2-oxoacid/accept_OxRdtase_asu"/>
</dbReference>
<dbReference type="PANTHER" id="PTHR32154:SF20">
    <property type="entry name" value="2-OXOGLUTARATE OXIDOREDUCTASE SUBUNIT KORA"/>
    <property type="match status" value="1"/>
</dbReference>
<proteinExistence type="predicted"/>
<feature type="domain" description="Pyruvate/ketoisovalerate oxidoreductase catalytic" evidence="2">
    <location>
        <begin position="2"/>
        <end position="118"/>
    </location>
</feature>
<name>A0A1F7S4A7_9BACT</name>
<dbReference type="InterPro" id="IPR009014">
    <property type="entry name" value="Transketo_C/PFOR_II"/>
</dbReference>